<dbReference type="Proteomes" id="UP001210120">
    <property type="component" value="Chromosome"/>
</dbReference>
<gene>
    <name evidence="8 10" type="primary">tilS</name>
    <name evidence="10" type="ORF">O7R10_00865</name>
</gene>
<dbReference type="InterPro" id="IPR014729">
    <property type="entry name" value="Rossmann-like_a/b/a_fold"/>
</dbReference>
<evidence type="ECO:0000256" key="1">
    <source>
        <dbReference type="ARBA" id="ARBA00004496"/>
    </source>
</evidence>
<dbReference type="GO" id="GO:0032267">
    <property type="term" value="F:tRNA(Ile)-lysidine synthase activity"/>
    <property type="evidence" value="ECO:0007669"/>
    <property type="project" value="UniProtKB-EC"/>
</dbReference>
<keyword evidence="5 8" id="KW-0547">Nucleotide-binding</keyword>
<evidence type="ECO:0000256" key="2">
    <source>
        <dbReference type="ARBA" id="ARBA00022490"/>
    </source>
</evidence>
<dbReference type="InterPro" id="IPR011063">
    <property type="entry name" value="TilS/TtcA_N"/>
</dbReference>
<dbReference type="SUPFAM" id="SSF52402">
    <property type="entry name" value="Adenine nucleotide alpha hydrolases-like"/>
    <property type="match status" value="1"/>
</dbReference>
<comment type="catalytic activity">
    <reaction evidence="7 8">
        <text>cytidine(34) in tRNA(Ile2) + L-lysine + ATP = lysidine(34) in tRNA(Ile2) + AMP + diphosphate + H(+)</text>
        <dbReference type="Rhea" id="RHEA:43744"/>
        <dbReference type="Rhea" id="RHEA-COMP:10625"/>
        <dbReference type="Rhea" id="RHEA-COMP:10670"/>
        <dbReference type="ChEBI" id="CHEBI:15378"/>
        <dbReference type="ChEBI" id="CHEBI:30616"/>
        <dbReference type="ChEBI" id="CHEBI:32551"/>
        <dbReference type="ChEBI" id="CHEBI:33019"/>
        <dbReference type="ChEBI" id="CHEBI:82748"/>
        <dbReference type="ChEBI" id="CHEBI:83665"/>
        <dbReference type="ChEBI" id="CHEBI:456215"/>
        <dbReference type="EC" id="6.3.4.19"/>
    </reaction>
</comment>
<proteinExistence type="inferred from homology"/>
<dbReference type="Pfam" id="PF11734">
    <property type="entry name" value="TilS_C"/>
    <property type="match status" value="1"/>
</dbReference>
<evidence type="ECO:0000256" key="3">
    <source>
        <dbReference type="ARBA" id="ARBA00022598"/>
    </source>
</evidence>
<dbReference type="HAMAP" id="MF_01161">
    <property type="entry name" value="tRNA_Ile_lys_synt"/>
    <property type="match status" value="1"/>
</dbReference>
<keyword evidence="3 8" id="KW-0436">Ligase</keyword>
<dbReference type="NCBIfam" id="TIGR02432">
    <property type="entry name" value="lysidine_TilS_N"/>
    <property type="match status" value="1"/>
</dbReference>
<comment type="subcellular location">
    <subcellularLocation>
        <location evidence="1 8">Cytoplasm</location>
    </subcellularLocation>
</comment>
<dbReference type="EC" id="6.3.4.19" evidence="8"/>
<keyword evidence="4 8" id="KW-0819">tRNA processing</keyword>
<protein>
    <recommendedName>
        <fullName evidence="8">tRNA(Ile)-lysidine synthase</fullName>
        <ecNumber evidence="8">6.3.4.19</ecNumber>
    </recommendedName>
    <alternativeName>
        <fullName evidence="8">tRNA(Ile)-2-lysyl-cytidine synthase</fullName>
    </alternativeName>
    <alternativeName>
        <fullName evidence="8">tRNA(Ile)-lysidine synthetase</fullName>
    </alternativeName>
</protein>
<reference evidence="10" key="1">
    <citation type="submission" date="2022-12" db="EMBL/GenBank/DDBJ databases">
        <title>Genomic Characterization of Candidatus Phytoplasma sacchari in China.</title>
        <authorList>
            <person name="Zhang R.-Y."/>
        </authorList>
    </citation>
    <scope>NUCLEOTIDE SEQUENCE [LARGE SCALE GENOMIC DNA]</scope>
    <source>
        <strain evidence="10">SCWL1</strain>
    </source>
</reference>
<dbReference type="PANTHER" id="PTHR43033:SF1">
    <property type="entry name" value="TRNA(ILE)-LYSIDINE SYNTHASE-RELATED"/>
    <property type="match status" value="1"/>
</dbReference>
<keyword evidence="2 8" id="KW-0963">Cytoplasm</keyword>
<accession>A0ABY7M1R2</accession>
<name>A0ABY7M1R2_9MOLU</name>
<dbReference type="SMART" id="SM00977">
    <property type="entry name" value="TilS_C"/>
    <property type="match status" value="1"/>
</dbReference>
<evidence type="ECO:0000259" key="9">
    <source>
        <dbReference type="SMART" id="SM00977"/>
    </source>
</evidence>
<evidence type="ECO:0000256" key="5">
    <source>
        <dbReference type="ARBA" id="ARBA00022741"/>
    </source>
</evidence>
<dbReference type="InterPro" id="IPR012795">
    <property type="entry name" value="tRNA_Ile_lys_synt_N"/>
</dbReference>
<dbReference type="Pfam" id="PF01171">
    <property type="entry name" value="ATP_bind_3"/>
    <property type="match status" value="1"/>
</dbReference>
<dbReference type="Gene3D" id="3.40.50.620">
    <property type="entry name" value="HUPs"/>
    <property type="match status" value="1"/>
</dbReference>
<feature type="binding site" evidence="8">
    <location>
        <begin position="18"/>
        <end position="23"/>
    </location>
    <ligand>
        <name>ATP</name>
        <dbReference type="ChEBI" id="CHEBI:30616"/>
    </ligand>
</feature>
<organism evidence="10 11">
    <name type="scientific">Candidatus Phytoplasma sacchari</name>
    <dbReference type="NCBI Taxonomy" id="2609813"/>
    <lineage>
        <taxon>Bacteria</taxon>
        <taxon>Bacillati</taxon>
        <taxon>Mycoplasmatota</taxon>
        <taxon>Mollicutes</taxon>
        <taxon>Acholeplasmatales</taxon>
        <taxon>Acholeplasmataceae</taxon>
        <taxon>Candidatus Phytoplasma</taxon>
        <taxon>16SrXI (Rice yellow dwarf group)</taxon>
    </lineage>
</organism>
<feature type="domain" description="Lysidine-tRNA(Ile) synthetase C-terminal" evidence="9">
    <location>
        <begin position="348"/>
        <end position="409"/>
    </location>
</feature>
<dbReference type="EMBL" id="CP115156">
    <property type="protein sequence ID" value="WBL31599.1"/>
    <property type="molecule type" value="Genomic_DNA"/>
</dbReference>
<evidence type="ECO:0000256" key="6">
    <source>
        <dbReference type="ARBA" id="ARBA00022840"/>
    </source>
</evidence>
<evidence type="ECO:0000313" key="10">
    <source>
        <dbReference type="EMBL" id="WBL31599.1"/>
    </source>
</evidence>
<evidence type="ECO:0000256" key="8">
    <source>
        <dbReference type="HAMAP-Rule" id="MF_01161"/>
    </source>
</evidence>
<keyword evidence="6 8" id="KW-0067">ATP-binding</keyword>
<evidence type="ECO:0000256" key="7">
    <source>
        <dbReference type="ARBA" id="ARBA00048539"/>
    </source>
</evidence>
<dbReference type="SUPFAM" id="SSF56037">
    <property type="entry name" value="PheT/TilS domain"/>
    <property type="match status" value="1"/>
</dbReference>
<sequence>MILSVNLDKTQNYIISVSGGVDSMVLLDFLYKKKYNLKVVHFNHSIRKDSFKDKILIENYCKEKNIVFYYFKLNLNIKEKNFQNKARILRLEKLKKVASEYKTKYIITAHHLDDLSENVFLKILRGSSLSGYGGMKTSCNYDNFILLKPFLYIEKNKIIEYAKKNKIIFLEDYTNQQNIYLRNQIRNIIIPFFKKSRNFLKNIIKFHSQINEVSNFIRKKTIIFLKYQNNFNIFNLKSFLNLDITIQKDVILFLFENRKISKNFFLINNIIHGLNNEKKPFIIWKLNFDYSLIKKYKEFTIEHNNFLNLMNTEYKEPFLHFSENKSDISFCNIIEKIYYNSNNFFPPLIIRKKKPKDVLKFNFGTQKLKNFFINKKIILFQRKLISIITDQKNNIIWIPNLYVNKTLGKTNFLYLGINYKNNKIS</sequence>
<dbReference type="CDD" id="cd01992">
    <property type="entry name" value="TilS_N"/>
    <property type="match status" value="1"/>
</dbReference>
<dbReference type="InterPro" id="IPR012094">
    <property type="entry name" value="tRNA_Ile_lys_synt"/>
</dbReference>
<evidence type="ECO:0000256" key="4">
    <source>
        <dbReference type="ARBA" id="ARBA00022694"/>
    </source>
</evidence>
<dbReference type="InterPro" id="IPR012796">
    <property type="entry name" value="Lysidine-tRNA-synth_C"/>
</dbReference>
<comment type="similarity">
    <text evidence="8">Belongs to the tRNA(Ile)-lysidine synthase family.</text>
</comment>
<comment type="function">
    <text evidence="8">Ligates lysine onto the cytidine present at position 34 of the AUA codon-specific tRNA(Ile) that contains the anticodon CAU, in an ATP-dependent manner. Cytidine is converted to lysidine, thus changing the amino acid specificity of the tRNA from methionine to isoleucine.</text>
</comment>
<keyword evidence="11" id="KW-1185">Reference proteome</keyword>
<comment type="domain">
    <text evidence="8">The N-terminal region contains the highly conserved SGGXDS motif, predicted to be a P-loop motif involved in ATP binding.</text>
</comment>
<dbReference type="PANTHER" id="PTHR43033">
    <property type="entry name" value="TRNA(ILE)-LYSIDINE SYNTHASE-RELATED"/>
    <property type="match status" value="1"/>
</dbReference>
<evidence type="ECO:0000313" key="11">
    <source>
        <dbReference type="Proteomes" id="UP001210120"/>
    </source>
</evidence>